<keyword evidence="5" id="KW-0597">Phosphoprotein</keyword>
<dbReference type="EMBL" id="CP060490">
    <property type="protein sequence ID" value="QNL43309.1"/>
    <property type="molecule type" value="Genomic_DNA"/>
</dbReference>
<feature type="domain" description="Histidine kinase" evidence="15">
    <location>
        <begin position="253"/>
        <end position="466"/>
    </location>
</feature>
<dbReference type="KEGG" id="ohi:H8790_07295"/>
<dbReference type="InterPro" id="IPR005467">
    <property type="entry name" value="His_kinase_dom"/>
</dbReference>
<dbReference type="InterPro" id="IPR003594">
    <property type="entry name" value="HATPase_dom"/>
</dbReference>
<dbReference type="Pfam" id="PF00512">
    <property type="entry name" value="HisKA"/>
    <property type="match status" value="1"/>
</dbReference>
<reference evidence="17 18" key="1">
    <citation type="submission" date="2020-08" db="EMBL/GenBank/DDBJ databases">
        <authorList>
            <person name="Liu C."/>
            <person name="Sun Q."/>
        </authorList>
    </citation>
    <scope>NUCLEOTIDE SEQUENCE [LARGE SCALE GENOMIC DNA]</scope>
    <source>
        <strain evidence="17 18">NSJ-62</strain>
    </source>
</reference>
<evidence type="ECO:0000256" key="11">
    <source>
        <dbReference type="ARBA" id="ARBA00022989"/>
    </source>
</evidence>
<dbReference type="PANTHER" id="PTHR45528:SF1">
    <property type="entry name" value="SENSOR HISTIDINE KINASE CPXA"/>
    <property type="match status" value="1"/>
</dbReference>
<feature type="domain" description="HAMP" evidence="16">
    <location>
        <begin position="186"/>
        <end position="238"/>
    </location>
</feature>
<dbReference type="SUPFAM" id="SSF55874">
    <property type="entry name" value="ATPase domain of HSP90 chaperone/DNA topoisomerase II/histidine kinase"/>
    <property type="match status" value="1"/>
</dbReference>
<dbReference type="CDD" id="cd00082">
    <property type="entry name" value="HisKA"/>
    <property type="match status" value="1"/>
</dbReference>
<dbReference type="InterPro" id="IPR050398">
    <property type="entry name" value="HssS/ArlS-like"/>
</dbReference>
<evidence type="ECO:0000256" key="13">
    <source>
        <dbReference type="ARBA" id="ARBA00023136"/>
    </source>
</evidence>
<dbReference type="PROSITE" id="PS50109">
    <property type="entry name" value="HIS_KIN"/>
    <property type="match status" value="1"/>
</dbReference>
<evidence type="ECO:0000313" key="17">
    <source>
        <dbReference type="EMBL" id="QNL43309.1"/>
    </source>
</evidence>
<proteinExistence type="predicted"/>
<dbReference type="Proteomes" id="UP000515960">
    <property type="component" value="Chromosome"/>
</dbReference>
<sequence>MRLFWKLFCSTVLITVLAFSLGSYFLIDSFFRSSLEREVTAVYEENDLLRYTLGREMDLYFPSVTKEDVATAASRLTITTSRGTVAFRLSDQDGNQLAGSGTLPMDSAMTATLEEGQRGWELRRGWGSYYIHAASPMAIGGGTLYLENCRKVGELFLTREEQYRTFFYLMLGLVAAVGLVSLSVSVVMLRPLGRLSAATKRMAAGELSERVAVKGDDELAQLSTDFNVMAARLEAQVEELKAAARRQEDFLNSFAHETKTPLTSIIGYADLLRSRPASPEQVRQSASYIFNEGRRMEALSRKLMDLIVLEKQDFVLRAAAMDSFLERVGGVLRPALEKQGIRLRLRAQAALVPIEPDLMETVCLNLLDNARKAISGPGLILLEGLEEEGGYCIRVTDTGKGIPPEDLSRITEAFYMVDKSRARAQGGAGLGLAVCQKIVALHGGTMEFRSIVGQGTQVRVHLKGGGEA</sequence>
<dbReference type="InterPro" id="IPR036097">
    <property type="entry name" value="HisK_dim/P_sf"/>
</dbReference>
<evidence type="ECO:0000256" key="14">
    <source>
        <dbReference type="SAM" id="Phobius"/>
    </source>
</evidence>
<keyword evidence="12" id="KW-0902">Two-component regulatory system</keyword>
<protein>
    <recommendedName>
        <fullName evidence="3">histidine kinase</fullName>
        <ecNumber evidence="3">2.7.13.3</ecNumber>
    </recommendedName>
</protein>
<keyword evidence="8" id="KW-0547">Nucleotide-binding</keyword>
<evidence type="ECO:0000256" key="1">
    <source>
        <dbReference type="ARBA" id="ARBA00000085"/>
    </source>
</evidence>
<dbReference type="CDD" id="cd06225">
    <property type="entry name" value="HAMP"/>
    <property type="match status" value="1"/>
</dbReference>
<dbReference type="RefSeq" id="WP_187331900.1">
    <property type="nucleotide sequence ID" value="NZ_CP060490.1"/>
</dbReference>
<dbReference type="AlphaFoldDB" id="A0A7G9B178"/>
<keyword evidence="9 17" id="KW-0418">Kinase</keyword>
<feature type="transmembrane region" description="Helical" evidence="14">
    <location>
        <begin position="129"/>
        <end position="146"/>
    </location>
</feature>
<evidence type="ECO:0000256" key="3">
    <source>
        <dbReference type="ARBA" id="ARBA00012438"/>
    </source>
</evidence>
<evidence type="ECO:0000256" key="6">
    <source>
        <dbReference type="ARBA" id="ARBA00022679"/>
    </source>
</evidence>
<evidence type="ECO:0000256" key="2">
    <source>
        <dbReference type="ARBA" id="ARBA00004651"/>
    </source>
</evidence>
<dbReference type="PRINTS" id="PR00344">
    <property type="entry name" value="BCTRLSENSOR"/>
</dbReference>
<gene>
    <name evidence="17" type="ORF">H8790_07295</name>
</gene>
<dbReference type="EC" id="2.7.13.3" evidence="3"/>
<comment type="catalytic activity">
    <reaction evidence="1">
        <text>ATP + protein L-histidine = ADP + protein N-phospho-L-histidine.</text>
        <dbReference type="EC" id="2.7.13.3"/>
    </reaction>
</comment>
<feature type="transmembrane region" description="Helical" evidence="14">
    <location>
        <begin position="7"/>
        <end position="27"/>
    </location>
</feature>
<dbReference type="Gene3D" id="3.30.565.10">
    <property type="entry name" value="Histidine kinase-like ATPase, C-terminal domain"/>
    <property type="match status" value="1"/>
</dbReference>
<evidence type="ECO:0000256" key="5">
    <source>
        <dbReference type="ARBA" id="ARBA00022553"/>
    </source>
</evidence>
<dbReference type="Gene3D" id="6.10.340.10">
    <property type="match status" value="1"/>
</dbReference>
<dbReference type="Pfam" id="PF02518">
    <property type="entry name" value="HATPase_c"/>
    <property type="match status" value="1"/>
</dbReference>
<keyword evidence="4" id="KW-1003">Cell membrane</keyword>
<evidence type="ECO:0000256" key="10">
    <source>
        <dbReference type="ARBA" id="ARBA00022840"/>
    </source>
</evidence>
<evidence type="ECO:0000256" key="7">
    <source>
        <dbReference type="ARBA" id="ARBA00022692"/>
    </source>
</evidence>
<dbReference type="SUPFAM" id="SSF158472">
    <property type="entry name" value="HAMP domain-like"/>
    <property type="match status" value="1"/>
</dbReference>
<dbReference type="GO" id="GO:0005886">
    <property type="term" value="C:plasma membrane"/>
    <property type="evidence" value="ECO:0007669"/>
    <property type="project" value="UniProtKB-SubCell"/>
</dbReference>
<feature type="transmembrane region" description="Helical" evidence="14">
    <location>
        <begin position="166"/>
        <end position="189"/>
    </location>
</feature>
<accession>A0A7G9B178</accession>
<organism evidence="17 18">
    <name type="scientific">Oscillibacter hominis</name>
    <dbReference type="NCBI Taxonomy" id="2763056"/>
    <lineage>
        <taxon>Bacteria</taxon>
        <taxon>Bacillati</taxon>
        <taxon>Bacillota</taxon>
        <taxon>Clostridia</taxon>
        <taxon>Eubacteriales</taxon>
        <taxon>Oscillospiraceae</taxon>
        <taxon>Oscillibacter</taxon>
    </lineage>
</organism>
<name>A0A7G9B178_9FIRM</name>
<dbReference type="Pfam" id="PF00672">
    <property type="entry name" value="HAMP"/>
    <property type="match status" value="1"/>
</dbReference>
<evidence type="ECO:0000256" key="4">
    <source>
        <dbReference type="ARBA" id="ARBA00022475"/>
    </source>
</evidence>
<keyword evidence="10" id="KW-0067">ATP-binding</keyword>
<keyword evidence="11 14" id="KW-1133">Transmembrane helix</keyword>
<dbReference type="PROSITE" id="PS50885">
    <property type="entry name" value="HAMP"/>
    <property type="match status" value="1"/>
</dbReference>
<evidence type="ECO:0000259" key="16">
    <source>
        <dbReference type="PROSITE" id="PS50885"/>
    </source>
</evidence>
<dbReference type="InterPro" id="IPR003660">
    <property type="entry name" value="HAMP_dom"/>
</dbReference>
<keyword evidence="6" id="KW-0808">Transferase</keyword>
<dbReference type="GO" id="GO:0005524">
    <property type="term" value="F:ATP binding"/>
    <property type="evidence" value="ECO:0007669"/>
    <property type="project" value="UniProtKB-KW"/>
</dbReference>
<evidence type="ECO:0000313" key="18">
    <source>
        <dbReference type="Proteomes" id="UP000515960"/>
    </source>
</evidence>
<dbReference type="PANTHER" id="PTHR45528">
    <property type="entry name" value="SENSOR HISTIDINE KINASE CPXA"/>
    <property type="match status" value="1"/>
</dbReference>
<dbReference type="InterPro" id="IPR036890">
    <property type="entry name" value="HATPase_C_sf"/>
</dbReference>
<evidence type="ECO:0000256" key="8">
    <source>
        <dbReference type="ARBA" id="ARBA00022741"/>
    </source>
</evidence>
<dbReference type="SUPFAM" id="SSF47384">
    <property type="entry name" value="Homodimeric domain of signal transducing histidine kinase"/>
    <property type="match status" value="1"/>
</dbReference>
<dbReference type="SMART" id="SM00388">
    <property type="entry name" value="HisKA"/>
    <property type="match status" value="1"/>
</dbReference>
<comment type="subcellular location">
    <subcellularLocation>
        <location evidence="2">Cell membrane</location>
        <topology evidence="2">Multi-pass membrane protein</topology>
    </subcellularLocation>
</comment>
<evidence type="ECO:0000259" key="15">
    <source>
        <dbReference type="PROSITE" id="PS50109"/>
    </source>
</evidence>
<dbReference type="Gene3D" id="1.10.287.130">
    <property type="match status" value="1"/>
</dbReference>
<dbReference type="InterPro" id="IPR003661">
    <property type="entry name" value="HisK_dim/P_dom"/>
</dbReference>
<keyword evidence="18" id="KW-1185">Reference proteome</keyword>
<dbReference type="SMART" id="SM00387">
    <property type="entry name" value="HATPase_c"/>
    <property type="match status" value="1"/>
</dbReference>
<dbReference type="SMART" id="SM00304">
    <property type="entry name" value="HAMP"/>
    <property type="match status" value="1"/>
</dbReference>
<dbReference type="InterPro" id="IPR004358">
    <property type="entry name" value="Sig_transdc_His_kin-like_C"/>
</dbReference>
<evidence type="ECO:0000256" key="9">
    <source>
        <dbReference type="ARBA" id="ARBA00022777"/>
    </source>
</evidence>
<dbReference type="GO" id="GO:0000155">
    <property type="term" value="F:phosphorelay sensor kinase activity"/>
    <property type="evidence" value="ECO:0007669"/>
    <property type="project" value="InterPro"/>
</dbReference>
<keyword evidence="13 14" id="KW-0472">Membrane</keyword>
<evidence type="ECO:0000256" key="12">
    <source>
        <dbReference type="ARBA" id="ARBA00023012"/>
    </source>
</evidence>
<dbReference type="CDD" id="cd00075">
    <property type="entry name" value="HATPase"/>
    <property type="match status" value="1"/>
</dbReference>
<keyword evidence="7 14" id="KW-0812">Transmembrane</keyword>